<dbReference type="SUPFAM" id="SSF53474">
    <property type="entry name" value="alpha/beta-Hydrolases"/>
    <property type="match status" value="1"/>
</dbReference>
<reference evidence="2 3" key="1">
    <citation type="submission" date="2020-04" db="EMBL/GenBank/DDBJ databases">
        <title>Azohydromonas sp. isolated from soil.</title>
        <authorList>
            <person name="Dahal R.H."/>
        </authorList>
    </citation>
    <scope>NUCLEOTIDE SEQUENCE [LARGE SCALE GENOMIC DNA]</scope>
    <source>
        <strain evidence="2 3">G-1-1-14</strain>
    </source>
</reference>
<name>A0A848F9B2_9BURK</name>
<feature type="region of interest" description="Disordered" evidence="1">
    <location>
        <begin position="1"/>
        <end position="32"/>
    </location>
</feature>
<proteinExistence type="predicted"/>
<comment type="caution">
    <text evidence="2">The sequence shown here is derived from an EMBL/GenBank/DDBJ whole genome shotgun (WGS) entry which is preliminary data.</text>
</comment>
<dbReference type="InterPro" id="IPR029058">
    <property type="entry name" value="AB_hydrolase_fold"/>
</dbReference>
<sequence length="607" mass="67559">MATGLHLPVDSRTRGNPQPAGFGTPQQDRAQQVAHFAPRRVLPIVFLPGIMGSNLRITSAERMRQLGRTNPEDNIAWRPDSLGAGNVYGESKLSARERQLQLDPDTTAVDVYNPQSPNPDLDGDERHANVELAEGFRSPYLADDPPTQPGGRTAVQKARQRGWGEVYFKSYGVLLQYLEGRLNNVFTDGRLRPVWRDVVGVDPVRWMADESLPQKALTEDELRQVVNGCWFPVHAIGYNWLQSNDISAKAVAERIEAIIKSYAEARDDNNRPRYECKQVIVVTHSMGGLVGRALVHPDIGGLQDKVLGIVHGVQPAIGAPAAYKRMRAGFEDPGVMHGPETSIGAKVAGNYGDEVTAVLANSPGALQLLPSKAYGEGWLQIRHRNRTLLSLPKKDLKTGEADPYEQIYKLRGKWYALIPNERWLNPAGLTARQGGGTYDRTAKYLNKARQLHTTIEGTYHRCTYVHYGDDRERLSFGSVTWEISAFCPDPSGWESWPILADTRQGQIDLVRYDTSRTYKEQEKLFGPRVGATVPAPIKAILLPPDEPGDLTVPARSAEHQKSRGKCKAVFRQSGYEHQGSYQDTRAVASTLYSIVRIAQQAKWEKRT</sequence>
<dbReference type="AlphaFoldDB" id="A0A848F9B2"/>
<dbReference type="RefSeq" id="WP_169159831.1">
    <property type="nucleotide sequence ID" value="NZ_JABBFW010000004.1"/>
</dbReference>
<accession>A0A848F9B2</accession>
<evidence type="ECO:0000313" key="3">
    <source>
        <dbReference type="Proteomes" id="UP000574067"/>
    </source>
</evidence>
<protein>
    <recommendedName>
        <fullName evidence="4">PGAP1-like protein</fullName>
    </recommendedName>
</protein>
<organism evidence="2 3">
    <name type="scientific">Azohydromonas caseinilytica</name>
    <dbReference type="NCBI Taxonomy" id="2728836"/>
    <lineage>
        <taxon>Bacteria</taxon>
        <taxon>Pseudomonadati</taxon>
        <taxon>Pseudomonadota</taxon>
        <taxon>Betaproteobacteria</taxon>
        <taxon>Burkholderiales</taxon>
        <taxon>Sphaerotilaceae</taxon>
        <taxon>Azohydromonas</taxon>
    </lineage>
</organism>
<keyword evidence="3" id="KW-1185">Reference proteome</keyword>
<dbReference type="Proteomes" id="UP000574067">
    <property type="component" value="Unassembled WGS sequence"/>
</dbReference>
<dbReference type="Gene3D" id="3.40.50.1820">
    <property type="entry name" value="alpha/beta hydrolase"/>
    <property type="match status" value="1"/>
</dbReference>
<evidence type="ECO:0000256" key="1">
    <source>
        <dbReference type="SAM" id="MobiDB-lite"/>
    </source>
</evidence>
<gene>
    <name evidence="2" type="ORF">HHL10_08030</name>
</gene>
<dbReference type="EMBL" id="JABBFW010000004">
    <property type="protein sequence ID" value="NML14923.1"/>
    <property type="molecule type" value="Genomic_DNA"/>
</dbReference>
<evidence type="ECO:0008006" key="4">
    <source>
        <dbReference type="Google" id="ProtNLM"/>
    </source>
</evidence>
<evidence type="ECO:0000313" key="2">
    <source>
        <dbReference type="EMBL" id="NML14923.1"/>
    </source>
</evidence>